<evidence type="ECO:0000256" key="3">
    <source>
        <dbReference type="ARBA" id="ARBA00022723"/>
    </source>
</evidence>
<protein>
    <submittedName>
        <fullName evidence="8">CoA pyrophosphatase</fullName>
    </submittedName>
</protein>
<dbReference type="CDD" id="cd03426">
    <property type="entry name" value="NUDIX_CoAse_Nudt7"/>
    <property type="match status" value="1"/>
</dbReference>
<dbReference type="Pfam" id="PF00293">
    <property type="entry name" value="NUDIX"/>
    <property type="match status" value="1"/>
</dbReference>
<comment type="caution">
    <text evidence="8">The sequence shown here is derived from an EMBL/GenBank/DDBJ whole genome shotgun (WGS) entry which is preliminary data.</text>
</comment>
<dbReference type="InterPro" id="IPR000086">
    <property type="entry name" value="NUDIX_hydrolase_dom"/>
</dbReference>
<evidence type="ECO:0000256" key="1">
    <source>
        <dbReference type="ARBA" id="ARBA00001936"/>
    </source>
</evidence>
<proteinExistence type="predicted"/>
<feature type="domain" description="Nudix hydrolase" evidence="7">
    <location>
        <begin position="25"/>
        <end position="158"/>
    </location>
</feature>
<evidence type="ECO:0000256" key="4">
    <source>
        <dbReference type="ARBA" id="ARBA00022801"/>
    </source>
</evidence>
<evidence type="ECO:0000259" key="7">
    <source>
        <dbReference type="PROSITE" id="PS51462"/>
    </source>
</evidence>
<keyword evidence="5" id="KW-0460">Magnesium</keyword>
<evidence type="ECO:0000313" key="9">
    <source>
        <dbReference type="Proteomes" id="UP000318148"/>
    </source>
</evidence>
<dbReference type="AlphaFoldDB" id="A0A520LJW2"/>
<dbReference type="EMBL" id="SHBO01000056">
    <property type="protein sequence ID" value="RZO04781.1"/>
    <property type="molecule type" value="Genomic_DNA"/>
</dbReference>
<dbReference type="PROSITE" id="PS51462">
    <property type="entry name" value="NUDIX"/>
    <property type="match status" value="1"/>
</dbReference>
<keyword evidence="3" id="KW-0479">Metal-binding</keyword>
<dbReference type="SUPFAM" id="SSF55811">
    <property type="entry name" value="Nudix"/>
    <property type="match status" value="1"/>
</dbReference>
<dbReference type="PANTHER" id="PTHR12992:SF11">
    <property type="entry name" value="MITOCHONDRIAL COENZYME A DIPHOSPHATASE NUDT8"/>
    <property type="match status" value="1"/>
</dbReference>
<name>A0A520LJW2_9GAMM</name>
<accession>A0A520LJW2</accession>
<gene>
    <name evidence="8" type="ORF">EVB02_03940</name>
</gene>
<organism evidence="8 9">
    <name type="scientific">SAR92 clade bacterium</name>
    <dbReference type="NCBI Taxonomy" id="2315479"/>
    <lineage>
        <taxon>Bacteria</taxon>
        <taxon>Pseudomonadati</taxon>
        <taxon>Pseudomonadota</taxon>
        <taxon>Gammaproteobacteria</taxon>
        <taxon>Cellvibrionales</taxon>
        <taxon>Porticoccaceae</taxon>
        <taxon>SAR92 clade</taxon>
    </lineage>
</organism>
<keyword evidence="6" id="KW-0464">Manganese</keyword>
<evidence type="ECO:0000256" key="5">
    <source>
        <dbReference type="ARBA" id="ARBA00022842"/>
    </source>
</evidence>
<comment type="cofactor">
    <cofactor evidence="2">
        <name>Mg(2+)</name>
        <dbReference type="ChEBI" id="CHEBI:18420"/>
    </cofactor>
</comment>
<dbReference type="Gene3D" id="3.90.79.10">
    <property type="entry name" value="Nucleoside Triphosphate Pyrophosphohydrolase"/>
    <property type="match status" value="1"/>
</dbReference>
<dbReference type="PANTHER" id="PTHR12992">
    <property type="entry name" value="NUDIX HYDROLASE"/>
    <property type="match status" value="1"/>
</dbReference>
<evidence type="ECO:0000313" key="8">
    <source>
        <dbReference type="EMBL" id="RZO04781.1"/>
    </source>
</evidence>
<dbReference type="NCBIfam" id="NF007980">
    <property type="entry name" value="PRK10707.1"/>
    <property type="match status" value="1"/>
</dbReference>
<sequence length="203" mass="22682">MKMHIVNRLSRYPVIESIPKSARTSKSAAVLIILKDLEKEPSLILTKRAANLRHHAGQVAFPGGMWESDDKSLTETALREASEEIGLSRESVEIIAMLPPASPWRRDIDVTPFVSTAVGDLDLTANPDEIESIFDVPLKAFLDMDSYEFIEFGSDSGQSSPDIKLPVLVYNKNKIWGFTLKVITDLIEQVMDVSMAKIWSKIH</sequence>
<reference evidence="8 9" key="1">
    <citation type="submission" date="2019-02" db="EMBL/GenBank/DDBJ databases">
        <title>Prokaryotic population dynamics and viral predation in marine succession experiment using metagenomics: the confinement effect.</title>
        <authorList>
            <person name="Haro-Moreno J.M."/>
            <person name="Rodriguez-Valera F."/>
            <person name="Lopez-Perez M."/>
        </authorList>
    </citation>
    <scope>NUCLEOTIDE SEQUENCE [LARGE SCALE GENOMIC DNA]</scope>
    <source>
        <strain evidence="8">MED-G169</strain>
    </source>
</reference>
<dbReference type="GO" id="GO:0046872">
    <property type="term" value="F:metal ion binding"/>
    <property type="evidence" value="ECO:0007669"/>
    <property type="project" value="UniProtKB-KW"/>
</dbReference>
<dbReference type="Proteomes" id="UP000318148">
    <property type="component" value="Unassembled WGS sequence"/>
</dbReference>
<comment type="cofactor">
    <cofactor evidence="1">
        <name>Mn(2+)</name>
        <dbReference type="ChEBI" id="CHEBI:29035"/>
    </cofactor>
</comment>
<dbReference type="InterPro" id="IPR015797">
    <property type="entry name" value="NUDIX_hydrolase-like_dom_sf"/>
</dbReference>
<keyword evidence="4" id="KW-0378">Hydrolase</keyword>
<evidence type="ECO:0000256" key="2">
    <source>
        <dbReference type="ARBA" id="ARBA00001946"/>
    </source>
</evidence>
<dbReference type="GO" id="GO:0010945">
    <property type="term" value="F:coenzyme A diphosphatase activity"/>
    <property type="evidence" value="ECO:0007669"/>
    <property type="project" value="InterPro"/>
</dbReference>
<dbReference type="InterPro" id="IPR045121">
    <property type="entry name" value="CoAse"/>
</dbReference>
<evidence type="ECO:0000256" key="6">
    <source>
        <dbReference type="ARBA" id="ARBA00023211"/>
    </source>
</evidence>